<feature type="domain" description="Ice-binding protein C-terminal" evidence="2">
    <location>
        <begin position="334"/>
        <end position="358"/>
    </location>
</feature>
<gene>
    <name evidence="3" type="ORF">NCG91_05580</name>
</gene>
<dbReference type="Pfam" id="PF07589">
    <property type="entry name" value="PEP-CTERM"/>
    <property type="match status" value="1"/>
</dbReference>
<dbReference type="EMBL" id="JAMQGR010000001">
    <property type="protein sequence ID" value="MCM2565061.1"/>
    <property type="molecule type" value="Genomic_DNA"/>
</dbReference>
<organism evidence="3 4">
    <name type="scientific">Janthinobacterium kumbetense</name>
    <dbReference type="NCBI Taxonomy" id="2950280"/>
    <lineage>
        <taxon>Bacteria</taxon>
        <taxon>Pseudomonadati</taxon>
        <taxon>Pseudomonadota</taxon>
        <taxon>Betaproteobacteria</taxon>
        <taxon>Burkholderiales</taxon>
        <taxon>Oxalobacteraceae</taxon>
        <taxon>Janthinobacterium</taxon>
    </lineage>
</organism>
<keyword evidence="4" id="KW-1185">Reference proteome</keyword>
<name>A0ABT0WLW8_9BURK</name>
<dbReference type="NCBIfam" id="TIGR02595">
    <property type="entry name" value="PEP_CTERM"/>
    <property type="match status" value="1"/>
</dbReference>
<dbReference type="NCBIfam" id="TIGR02913">
    <property type="entry name" value="HAF_rpt"/>
    <property type="match status" value="1"/>
</dbReference>
<feature type="chain" id="PRO_5046978805" evidence="1">
    <location>
        <begin position="23"/>
        <end position="367"/>
    </location>
</feature>
<protein>
    <submittedName>
        <fullName evidence="3">PEP-CTERM sorting domain-containing protein</fullName>
    </submittedName>
</protein>
<evidence type="ECO:0000313" key="3">
    <source>
        <dbReference type="EMBL" id="MCM2565061.1"/>
    </source>
</evidence>
<dbReference type="InterPro" id="IPR014262">
    <property type="entry name" value="HAF_rpt"/>
</dbReference>
<evidence type="ECO:0000313" key="4">
    <source>
        <dbReference type="Proteomes" id="UP001202243"/>
    </source>
</evidence>
<dbReference type="RefSeq" id="WP_251348923.1">
    <property type="nucleotide sequence ID" value="NZ_JAMQGR010000001.1"/>
</dbReference>
<dbReference type="Proteomes" id="UP001202243">
    <property type="component" value="Unassembled WGS sequence"/>
</dbReference>
<evidence type="ECO:0000256" key="1">
    <source>
        <dbReference type="SAM" id="SignalP"/>
    </source>
</evidence>
<reference evidence="3 4" key="1">
    <citation type="submission" date="2022-06" db="EMBL/GenBank/DDBJ databases">
        <title>Janthinobacterium kumbetensis sp. nov., isolated from spring water in Turkey.</title>
        <authorList>
            <person name="Inan Bektas K."/>
            <person name="Belduz A.A."/>
            <person name="Canakci S."/>
            <person name="Nalcaoglu A."/>
            <person name="Ceylan E."/>
            <person name="Kati H."/>
        </authorList>
    </citation>
    <scope>NUCLEOTIDE SEQUENCE [LARGE SCALE GENOMIC DNA]</scope>
    <source>
        <strain evidence="3 4">GK</strain>
    </source>
</reference>
<feature type="signal peptide" evidence="1">
    <location>
        <begin position="1"/>
        <end position="22"/>
    </location>
</feature>
<comment type="caution">
    <text evidence="3">The sequence shown here is derived from an EMBL/GenBank/DDBJ whole genome shotgun (WGS) entry which is preliminary data.</text>
</comment>
<dbReference type="InterPro" id="IPR013424">
    <property type="entry name" value="Ice-binding_C"/>
</dbReference>
<evidence type="ECO:0000259" key="2">
    <source>
        <dbReference type="Pfam" id="PF07589"/>
    </source>
</evidence>
<proteinExistence type="predicted"/>
<sequence length="367" mass="38096">MKIIRNVTLSLFFSSISPLLLAQGAPASRPQFTVTVFDNASHANLTVGSISAMGQIYGVGRLDGVDMVYATAGSQLTVAPKAAVSNLVFASNAAGDSLIRSAGSNGNEMVHILSGGVATSLNIAGQTTWSGSMNAAGQVAFNAGFGSYATFDYTTKAYLYDPQTGIRALGTLGGRDSYVTGINDDGVVVGASAMAPTPGGSQGFMYKDGVMTSATGWGGYQSTISGINNAGQMVGHVTPDWNQDRTRGFLQTDGNNTVLKSISTPIGVDGLGQVLGTNAMFYSNGVTYSLESLVQGEAGWSYMAVGGINEAGQISARRCQSLICEIVRLDPVSAVPEPQTYAMLLAGMTLLGFAGRRRRQRPCDAVT</sequence>
<accession>A0ABT0WLW8</accession>
<keyword evidence="1" id="KW-0732">Signal</keyword>